<accession>A0A1J1I9U3</accession>
<dbReference type="Proteomes" id="UP000183832">
    <property type="component" value="Unassembled WGS sequence"/>
</dbReference>
<evidence type="ECO:0000313" key="2">
    <source>
        <dbReference type="Proteomes" id="UP000183832"/>
    </source>
</evidence>
<reference evidence="1 2" key="1">
    <citation type="submission" date="2015-04" db="EMBL/GenBank/DDBJ databases">
        <authorList>
            <person name="Syromyatnikov M.Y."/>
            <person name="Popov V.N."/>
        </authorList>
    </citation>
    <scope>NUCLEOTIDE SEQUENCE [LARGE SCALE GENOMIC DNA]</scope>
</reference>
<evidence type="ECO:0000313" key="1">
    <source>
        <dbReference type="EMBL" id="CRK95201.1"/>
    </source>
</evidence>
<dbReference type="AlphaFoldDB" id="A0A1J1I9U3"/>
<keyword evidence="2" id="KW-1185">Reference proteome</keyword>
<organism evidence="1 2">
    <name type="scientific">Clunio marinus</name>
    <dbReference type="NCBI Taxonomy" id="568069"/>
    <lineage>
        <taxon>Eukaryota</taxon>
        <taxon>Metazoa</taxon>
        <taxon>Ecdysozoa</taxon>
        <taxon>Arthropoda</taxon>
        <taxon>Hexapoda</taxon>
        <taxon>Insecta</taxon>
        <taxon>Pterygota</taxon>
        <taxon>Neoptera</taxon>
        <taxon>Endopterygota</taxon>
        <taxon>Diptera</taxon>
        <taxon>Nematocera</taxon>
        <taxon>Chironomoidea</taxon>
        <taxon>Chironomidae</taxon>
        <taxon>Clunio</taxon>
    </lineage>
</organism>
<name>A0A1J1I9U3_9DIPT</name>
<dbReference type="EMBL" id="CVRI01000041">
    <property type="protein sequence ID" value="CRK95201.1"/>
    <property type="molecule type" value="Genomic_DNA"/>
</dbReference>
<proteinExistence type="predicted"/>
<protein>
    <submittedName>
        <fullName evidence="1">CLUMA_CG008795, isoform A</fullName>
    </submittedName>
</protein>
<sequence length="77" mass="8922">MSAKAINYHQMFMESRRGNSSFSSERAAVLSASKAGRKMKQQTVLSVFGTFYRMCRDLFFLLTCEIKYLSHRSTLNR</sequence>
<gene>
    <name evidence="1" type="ORF">CLUMA_CG008795</name>
</gene>